<name>A0A1I6IAG5_9EURY</name>
<reference evidence="4" key="1">
    <citation type="submission" date="2016-10" db="EMBL/GenBank/DDBJ databases">
        <authorList>
            <person name="Varghese N."/>
            <person name="Submissions S."/>
        </authorList>
    </citation>
    <scope>NUCLEOTIDE SEQUENCE [LARGE SCALE GENOMIC DNA]</scope>
    <source>
        <strain evidence="4">CGMCC 1.8711</strain>
    </source>
</reference>
<dbReference type="InterPro" id="IPR040624">
    <property type="entry name" value="HalOD1"/>
</dbReference>
<dbReference type="OrthoDB" id="282522at2157"/>
<protein>
    <recommendedName>
        <fullName evidence="2">Halobacterial output domain-containing protein</fullName>
    </recommendedName>
</protein>
<evidence type="ECO:0000313" key="3">
    <source>
        <dbReference type="EMBL" id="SFR63628.1"/>
    </source>
</evidence>
<dbReference type="RefSeq" id="WP_089882299.1">
    <property type="nucleotide sequence ID" value="NZ_FOYS01000005.1"/>
</dbReference>
<evidence type="ECO:0000259" key="2">
    <source>
        <dbReference type="Pfam" id="PF18545"/>
    </source>
</evidence>
<gene>
    <name evidence="3" type="ORF">SAMN04488124_2931</name>
</gene>
<keyword evidence="4" id="KW-1185">Reference proteome</keyword>
<dbReference type="AlphaFoldDB" id="A0A1I6IAG5"/>
<accession>A0A1I6IAG5</accession>
<feature type="region of interest" description="Disordered" evidence="1">
    <location>
        <begin position="1"/>
        <end position="20"/>
    </location>
</feature>
<feature type="domain" description="Halobacterial output" evidence="2">
    <location>
        <begin position="21"/>
        <end position="86"/>
    </location>
</feature>
<dbReference type="Proteomes" id="UP000243250">
    <property type="component" value="Unassembled WGS sequence"/>
</dbReference>
<organism evidence="3 4">
    <name type="scientific">Halogeometricum limi</name>
    <dbReference type="NCBI Taxonomy" id="555875"/>
    <lineage>
        <taxon>Archaea</taxon>
        <taxon>Methanobacteriati</taxon>
        <taxon>Methanobacteriota</taxon>
        <taxon>Stenosarchaea group</taxon>
        <taxon>Halobacteria</taxon>
        <taxon>Halobacteriales</taxon>
        <taxon>Haloferacaceae</taxon>
        <taxon>Halogeometricum</taxon>
    </lineage>
</organism>
<evidence type="ECO:0000313" key="4">
    <source>
        <dbReference type="Proteomes" id="UP000243250"/>
    </source>
</evidence>
<proteinExistence type="predicted"/>
<sequence>MSQTQTSDAGGRTTGNAEIREEATLEIVSRVADVKGCKPWELEPLSKVTDPDAIEELVRCSSDVQFEIGFDYEGGRVTVESDGGVTYEYPTETPA</sequence>
<dbReference type="STRING" id="555875.SAMN04488124_2931"/>
<dbReference type="Pfam" id="PF18545">
    <property type="entry name" value="HalOD1"/>
    <property type="match status" value="1"/>
</dbReference>
<dbReference type="EMBL" id="FOYS01000005">
    <property type="protein sequence ID" value="SFR63628.1"/>
    <property type="molecule type" value="Genomic_DNA"/>
</dbReference>
<evidence type="ECO:0000256" key="1">
    <source>
        <dbReference type="SAM" id="MobiDB-lite"/>
    </source>
</evidence>